<feature type="region of interest" description="Disordered" evidence="1">
    <location>
        <begin position="29"/>
        <end position="71"/>
    </location>
</feature>
<feature type="compositionally biased region" description="Basic and acidic residues" evidence="1">
    <location>
        <begin position="35"/>
        <end position="49"/>
    </location>
</feature>
<protein>
    <recommendedName>
        <fullName evidence="2">Integrase DNA-binding domain-containing protein</fullName>
    </recommendedName>
</protein>
<dbReference type="PATRIC" id="fig|1114964.3.peg.1531"/>
<dbReference type="RefSeq" id="WP_021244499.1">
    <property type="nucleotide sequence ID" value="NZ_ATIB01000049.1"/>
</dbReference>
<dbReference type="InterPro" id="IPR025166">
    <property type="entry name" value="Integrase_DNA_bind_dom"/>
</dbReference>
<accession>T0HSZ4</accession>
<reference evidence="3 4" key="1">
    <citation type="journal article" date="2013" name="Genome Announc.">
        <title>Draft Genome Sequence of a Hexachlorocyclohexane-Degrading Bacterium, Sphingobium baderi Strain LL03T.</title>
        <authorList>
            <person name="Kaur J."/>
            <person name="Verma H."/>
            <person name="Tripathi C."/>
            <person name="Khurana J.P."/>
            <person name="Lal R."/>
        </authorList>
    </citation>
    <scope>NUCLEOTIDE SEQUENCE [LARGE SCALE GENOMIC DNA]</scope>
    <source>
        <strain evidence="3 4">LL03</strain>
    </source>
</reference>
<evidence type="ECO:0000259" key="2">
    <source>
        <dbReference type="Pfam" id="PF13356"/>
    </source>
</evidence>
<name>T0HSZ4_9SPHN</name>
<keyword evidence="4" id="KW-1185">Reference proteome</keyword>
<feature type="domain" description="Integrase DNA-binding" evidence="2">
    <location>
        <begin position="5"/>
        <end position="41"/>
    </location>
</feature>
<dbReference type="EMBL" id="ATIB01000049">
    <property type="protein sequence ID" value="EQB02420.1"/>
    <property type="molecule type" value="Genomic_DNA"/>
</dbReference>
<dbReference type="Proteomes" id="UP000015524">
    <property type="component" value="Unassembled WGS sequence"/>
</dbReference>
<dbReference type="InterPro" id="IPR038488">
    <property type="entry name" value="Integrase_DNA-bd_sf"/>
</dbReference>
<evidence type="ECO:0000313" key="4">
    <source>
        <dbReference type="Proteomes" id="UP000015524"/>
    </source>
</evidence>
<sequence>MVEASDGKLWRLKYGVDGEEKKLGLGTYPEVSLGDARKGRDGRGPDTRDAPSFLASDRAFAKARKNAEAGT</sequence>
<dbReference type="Gene3D" id="3.30.160.390">
    <property type="entry name" value="Integrase, DNA-binding domain"/>
    <property type="match status" value="1"/>
</dbReference>
<evidence type="ECO:0000313" key="3">
    <source>
        <dbReference type="EMBL" id="EQB02420.1"/>
    </source>
</evidence>
<evidence type="ECO:0000256" key="1">
    <source>
        <dbReference type="SAM" id="MobiDB-lite"/>
    </source>
</evidence>
<comment type="caution">
    <text evidence="3">The sequence shown here is derived from an EMBL/GenBank/DDBJ whole genome shotgun (WGS) entry which is preliminary data.</text>
</comment>
<dbReference type="Pfam" id="PF13356">
    <property type="entry name" value="Arm-DNA-bind_3"/>
    <property type="match status" value="1"/>
</dbReference>
<organism evidence="3 4">
    <name type="scientific">Sphingobium baderi LL03</name>
    <dbReference type="NCBI Taxonomy" id="1114964"/>
    <lineage>
        <taxon>Bacteria</taxon>
        <taxon>Pseudomonadati</taxon>
        <taxon>Pseudomonadota</taxon>
        <taxon>Alphaproteobacteria</taxon>
        <taxon>Sphingomonadales</taxon>
        <taxon>Sphingomonadaceae</taxon>
        <taxon>Sphingobium</taxon>
    </lineage>
</organism>
<gene>
    <name evidence="3" type="ORF">L485_07875</name>
</gene>
<proteinExistence type="predicted"/>
<dbReference type="AlphaFoldDB" id="T0HSZ4"/>